<dbReference type="AlphaFoldDB" id="A0AAV7AYY1"/>
<accession>A0AAV7AYY1</accession>
<evidence type="ECO:0000313" key="1">
    <source>
        <dbReference type="EMBL" id="KAG8564720.1"/>
    </source>
</evidence>
<name>A0AAV7AYY1_ENGPU</name>
<sequence>MEDENKPMAIILPNNGDRISAGTMLQCVVSLAGAGGHILPPTGANMTIPTNNQLLVTRRTMGGGGELYYETLP</sequence>
<proteinExistence type="predicted"/>
<evidence type="ECO:0000313" key="2">
    <source>
        <dbReference type="Proteomes" id="UP000824782"/>
    </source>
</evidence>
<organism evidence="1 2">
    <name type="scientific">Engystomops pustulosus</name>
    <name type="common">Tungara frog</name>
    <name type="synonym">Physalaemus pustulosus</name>
    <dbReference type="NCBI Taxonomy" id="76066"/>
    <lineage>
        <taxon>Eukaryota</taxon>
        <taxon>Metazoa</taxon>
        <taxon>Chordata</taxon>
        <taxon>Craniata</taxon>
        <taxon>Vertebrata</taxon>
        <taxon>Euteleostomi</taxon>
        <taxon>Amphibia</taxon>
        <taxon>Batrachia</taxon>
        <taxon>Anura</taxon>
        <taxon>Neobatrachia</taxon>
        <taxon>Hyloidea</taxon>
        <taxon>Leptodactylidae</taxon>
        <taxon>Leiuperinae</taxon>
        <taxon>Engystomops</taxon>
    </lineage>
</organism>
<dbReference type="EMBL" id="WNYA01000007">
    <property type="protein sequence ID" value="KAG8564720.1"/>
    <property type="molecule type" value="Genomic_DNA"/>
</dbReference>
<protein>
    <submittedName>
        <fullName evidence="1">Uncharacterized protein</fullName>
    </submittedName>
</protein>
<dbReference type="Proteomes" id="UP000824782">
    <property type="component" value="Unassembled WGS sequence"/>
</dbReference>
<comment type="caution">
    <text evidence="1">The sequence shown here is derived from an EMBL/GenBank/DDBJ whole genome shotgun (WGS) entry which is preliminary data.</text>
</comment>
<keyword evidence="2" id="KW-1185">Reference proteome</keyword>
<gene>
    <name evidence="1" type="ORF">GDO81_016565</name>
</gene>
<reference evidence="1" key="1">
    <citation type="thesis" date="2020" institute="ProQuest LLC" country="789 East Eisenhower Parkway, Ann Arbor, MI, USA">
        <title>Comparative Genomics and Chromosome Evolution.</title>
        <authorList>
            <person name="Mudd A.B."/>
        </authorList>
    </citation>
    <scope>NUCLEOTIDE SEQUENCE</scope>
    <source>
        <strain evidence="1">237g6f4</strain>
        <tissue evidence="1">Blood</tissue>
    </source>
</reference>